<sequence>MTARRGFAFPATAMYTAMRRAAPS</sequence>
<evidence type="ECO:0000313" key="1">
    <source>
        <dbReference type="EMBL" id="JAD73603.1"/>
    </source>
</evidence>
<organism evidence="1">
    <name type="scientific">Arundo donax</name>
    <name type="common">Giant reed</name>
    <name type="synonym">Donax arundinaceus</name>
    <dbReference type="NCBI Taxonomy" id="35708"/>
    <lineage>
        <taxon>Eukaryota</taxon>
        <taxon>Viridiplantae</taxon>
        <taxon>Streptophyta</taxon>
        <taxon>Embryophyta</taxon>
        <taxon>Tracheophyta</taxon>
        <taxon>Spermatophyta</taxon>
        <taxon>Magnoliopsida</taxon>
        <taxon>Liliopsida</taxon>
        <taxon>Poales</taxon>
        <taxon>Poaceae</taxon>
        <taxon>PACMAD clade</taxon>
        <taxon>Arundinoideae</taxon>
        <taxon>Arundineae</taxon>
        <taxon>Arundo</taxon>
    </lineage>
</organism>
<dbReference type="EMBL" id="GBRH01224292">
    <property type="protein sequence ID" value="JAD73603.1"/>
    <property type="molecule type" value="Transcribed_RNA"/>
</dbReference>
<protein>
    <submittedName>
        <fullName evidence="1">Uncharacterized protein</fullName>
    </submittedName>
</protein>
<reference evidence="1" key="2">
    <citation type="journal article" date="2015" name="Data Brief">
        <title>Shoot transcriptome of the giant reed, Arundo donax.</title>
        <authorList>
            <person name="Barrero R.A."/>
            <person name="Guerrero F.D."/>
            <person name="Moolhuijzen P."/>
            <person name="Goolsby J.A."/>
            <person name="Tidwell J."/>
            <person name="Bellgard S.E."/>
            <person name="Bellgard M.I."/>
        </authorList>
    </citation>
    <scope>NUCLEOTIDE SEQUENCE</scope>
    <source>
        <tissue evidence="1">Shoot tissue taken approximately 20 cm above the soil surface</tissue>
    </source>
</reference>
<accession>A0A0A9CGQ5</accession>
<name>A0A0A9CGQ5_ARUDO</name>
<dbReference type="AlphaFoldDB" id="A0A0A9CGQ5"/>
<proteinExistence type="predicted"/>
<reference evidence="1" key="1">
    <citation type="submission" date="2014-09" db="EMBL/GenBank/DDBJ databases">
        <authorList>
            <person name="Magalhaes I.L.F."/>
            <person name="Oliveira U."/>
            <person name="Santos F.R."/>
            <person name="Vidigal T.H.D.A."/>
            <person name="Brescovit A.D."/>
            <person name="Santos A.J."/>
        </authorList>
    </citation>
    <scope>NUCLEOTIDE SEQUENCE</scope>
    <source>
        <tissue evidence="1">Shoot tissue taken approximately 20 cm above the soil surface</tissue>
    </source>
</reference>